<proteinExistence type="predicted"/>
<keyword evidence="3 5" id="KW-0863">Zinc-finger</keyword>
<keyword evidence="1" id="KW-0479">Metal-binding</keyword>
<feature type="domain" description="C2H2-type" evidence="7">
    <location>
        <begin position="229"/>
        <end position="263"/>
    </location>
</feature>
<dbReference type="Gene3D" id="3.30.160.60">
    <property type="entry name" value="Classic Zinc Finger"/>
    <property type="match status" value="4"/>
</dbReference>
<dbReference type="PROSITE" id="PS50157">
    <property type="entry name" value="ZINC_FINGER_C2H2_2"/>
    <property type="match status" value="5"/>
</dbReference>
<evidence type="ECO:0000256" key="2">
    <source>
        <dbReference type="ARBA" id="ARBA00022737"/>
    </source>
</evidence>
<evidence type="ECO:0000256" key="4">
    <source>
        <dbReference type="ARBA" id="ARBA00022833"/>
    </source>
</evidence>
<dbReference type="SUPFAM" id="SSF57667">
    <property type="entry name" value="beta-beta-alpha zinc fingers"/>
    <property type="match status" value="3"/>
</dbReference>
<sequence>MTKEEKKSPVTSPAFECEKCGRTFAQIKNLNRHIREQKRPCLRKFKCDKCPKSFSSKKYLNYHKYVHQKEFLFNCDNCGKKFKNPHTKYKHKIKCNPRSFLSDEEENRKENQDNEEIIPEEDTTEDEKIEMKSDSSDSDVDFEPDLKKKKPNKAKRTTQKRFECEKCGDTFSSNANLIRHVKERVKPCVPSRTSTKSFEGFKCDECDKTFSSKSYLEDHKYIHQEEFRFSCDKCGAKFKQRSLFLQHIKRRKCKAAVISKEKDNEDQNEGNQDFISEEESIKIIEVEMDSDFADSGIEFKVPEIPENNNQTVQKALVKSPKENSRKRKRRNLKIKARQVINRVMHYHFNEKNADGSITERWLPVFEVEDFEDVLEFEKFMAKVEFGSEEDFYKPENDYFFC</sequence>
<name>E4XYT2_OIKDI</name>
<dbReference type="InterPro" id="IPR013087">
    <property type="entry name" value="Znf_C2H2_type"/>
</dbReference>
<evidence type="ECO:0000256" key="1">
    <source>
        <dbReference type="ARBA" id="ARBA00022723"/>
    </source>
</evidence>
<feature type="domain" description="C2H2-type" evidence="7">
    <location>
        <begin position="201"/>
        <end position="228"/>
    </location>
</feature>
<evidence type="ECO:0000313" key="8">
    <source>
        <dbReference type="EMBL" id="CBY14794.1"/>
    </source>
</evidence>
<dbReference type="InterPro" id="IPR036236">
    <property type="entry name" value="Znf_C2H2_sf"/>
</dbReference>
<protein>
    <recommendedName>
        <fullName evidence="7">C2H2-type domain-containing protein</fullName>
    </recommendedName>
</protein>
<dbReference type="PANTHER" id="PTHR24379">
    <property type="entry name" value="KRAB AND ZINC FINGER DOMAIN-CONTAINING"/>
    <property type="match status" value="1"/>
</dbReference>
<keyword evidence="9" id="KW-1185">Reference proteome</keyword>
<evidence type="ECO:0000256" key="5">
    <source>
        <dbReference type="PROSITE-ProRule" id="PRU00042"/>
    </source>
</evidence>
<evidence type="ECO:0000256" key="3">
    <source>
        <dbReference type="ARBA" id="ARBA00022771"/>
    </source>
</evidence>
<dbReference type="AlphaFoldDB" id="E4XYT2"/>
<feature type="domain" description="C2H2-type" evidence="7">
    <location>
        <begin position="15"/>
        <end position="35"/>
    </location>
</feature>
<feature type="compositionally biased region" description="Acidic residues" evidence="6">
    <location>
        <begin position="113"/>
        <end position="128"/>
    </location>
</feature>
<dbReference type="OrthoDB" id="6077919at2759"/>
<dbReference type="PROSITE" id="PS00028">
    <property type="entry name" value="ZINC_FINGER_C2H2_1"/>
    <property type="match status" value="2"/>
</dbReference>
<dbReference type="InParanoid" id="E4XYT2"/>
<dbReference type="EMBL" id="FN653350">
    <property type="protein sequence ID" value="CBY14794.1"/>
    <property type="molecule type" value="Genomic_DNA"/>
</dbReference>
<reference evidence="8" key="1">
    <citation type="journal article" date="2010" name="Science">
        <title>Plasticity of animal genome architecture unmasked by rapid evolution of a pelagic tunicate.</title>
        <authorList>
            <person name="Denoeud F."/>
            <person name="Henriet S."/>
            <person name="Mungpakdee S."/>
            <person name="Aury J.M."/>
            <person name="Da Silva C."/>
            <person name="Brinkmann H."/>
            <person name="Mikhaleva J."/>
            <person name="Olsen L.C."/>
            <person name="Jubin C."/>
            <person name="Canestro C."/>
            <person name="Bouquet J.M."/>
            <person name="Danks G."/>
            <person name="Poulain J."/>
            <person name="Campsteijn C."/>
            <person name="Adamski M."/>
            <person name="Cross I."/>
            <person name="Yadetie F."/>
            <person name="Muffato M."/>
            <person name="Louis A."/>
            <person name="Butcher S."/>
            <person name="Tsagkogeorga G."/>
            <person name="Konrad A."/>
            <person name="Singh S."/>
            <person name="Jensen M.F."/>
            <person name="Cong E.H."/>
            <person name="Eikeseth-Otteraa H."/>
            <person name="Noel B."/>
            <person name="Anthouard V."/>
            <person name="Porcel B.M."/>
            <person name="Kachouri-Lafond R."/>
            <person name="Nishino A."/>
            <person name="Ugolini M."/>
            <person name="Chourrout P."/>
            <person name="Nishida H."/>
            <person name="Aasland R."/>
            <person name="Huzurbazar S."/>
            <person name="Westhof E."/>
            <person name="Delsuc F."/>
            <person name="Lehrach H."/>
            <person name="Reinhardt R."/>
            <person name="Weissenbach J."/>
            <person name="Roy S.W."/>
            <person name="Artiguenave F."/>
            <person name="Postlethwait J.H."/>
            <person name="Manak J.R."/>
            <person name="Thompson E.M."/>
            <person name="Jaillon O."/>
            <person name="Du Pasquier L."/>
            <person name="Boudinot P."/>
            <person name="Liberles D.A."/>
            <person name="Volff J.N."/>
            <person name="Philippe H."/>
            <person name="Lenhard B."/>
            <person name="Roest Crollius H."/>
            <person name="Wincker P."/>
            <person name="Chourrout D."/>
        </authorList>
    </citation>
    <scope>NUCLEOTIDE SEQUENCE [LARGE SCALE GENOMIC DNA]</scope>
</reference>
<evidence type="ECO:0000256" key="6">
    <source>
        <dbReference type="SAM" id="MobiDB-lite"/>
    </source>
</evidence>
<dbReference type="Proteomes" id="UP000001307">
    <property type="component" value="Unassembled WGS sequence"/>
</dbReference>
<dbReference type="Pfam" id="PF00096">
    <property type="entry name" value="zf-C2H2"/>
    <property type="match status" value="5"/>
</dbReference>
<evidence type="ECO:0000313" key="9">
    <source>
        <dbReference type="Proteomes" id="UP000001307"/>
    </source>
</evidence>
<keyword evidence="4" id="KW-0862">Zinc</keyword>
<feature type="domain" description="C2H2-type" evidence="7">
    <location>
        <begin position="162"/>
        <end position="182"/>
    </location>
</feature>
<dbReference type="SMART" id="SM00355">
    <property type="entry name" value="ZnF_C2H2"/>
    <property type="match status" value="6"/>
</dbReference>
<organism evidence="8">
    <name type="scientific">Oikopleura dioica</name>
    <name type="common">Tunicate</name>
    <dbReference type="NCBI Taxonomy" id="34765"/>
    <lineage>
        <taxon>Eukaryota</taxon>
        <taxon>Metazoa</taxon>
        <taxon>Chordata</taxon>
        <taxon>Tunicata</taxon>
        <taxon>Appendicularia</taxon>
        <taxon>Copelata</taxon>
        <taxon>Oikopleuridae</taxon>
        <taxon>Oikopleura</taxon>
    </lineage>
</organism>
<accession>E4XYT2</accession>
<keyword evidence="2" id="KW-0677">Repeat</keyword>
<feature type="domain" description="C2H2-type" evidence="7">
    <location>
        <begin position="45"/>
        <end position="72"/>
    </location>
</feature>
<feature type="region of interest" description="Disordered" evidence="6">
    <location>
        <begin position="101"/>
        <end position="154"/>
    </location>
</feature>
<dbReference type="FunFam" id="3.30.160.60:FF:000446">
    <property type="entry name" value="Zinc finger protein"/>
    <property type="match status" value="1"/>
</dbReference>
<evidence type="ECO:0000259" key="7">
    <source>
        <dbReference type="PROSITE" id="PS50157"/>
    </source>
</evidence>
<gene>
    <name evidence="8" type="ORF">GSOID_T00009874001</name>
</gene>
<dbReference type="PANTHER" id="PTHR24379:SF121">
    <property type="entry name" value="C2H2-TYPE DOMAIN-CONTAINING PROTEIN"/>
    <property type="match status" value="1"/>
</dbReference>
<dbReference type="GO" id="GO:0008270">
    <property type="term" value="F:zinc ion binding"/>
    <property type="evidence" value="ECO:0007669"/>
    <property type="project" value="UniProtKB-KW"/>
</dbReference>